<evidence type="ECO:0000259" key="4">
    <source>
        <dbReference type="PROSITE" id="PS51071"/>
    </source>
</evidence>
<dbReference type="PROSITE" id="PS51071">
    <property type="entry name" value="HTH_RPIR"/>
    <property type="match status" value="1"/>
</dbReference>
<dbReference type="GO" id="GO:0003677">
    <property type="term" value="F:DNA binding"/>
    <property type="evidence" value="ECO:0007669"/>
    <property type="project" value="UniProtKB-KW"/>
</dbReference>
<dbReference type="PROSITE" id="PS51464">
    <property type="entry name" value="SIS"/>
    <property type="match status" value="1"/>
</dbReference>
<evidence type="ECO:0000259" key="5">
    <source>
        <dbReference type="PROSITE" id="PS51464"/>
    </source>
</evidence>
<dbReference type="Pfam" id="PF01418">
    <property type="entry name" value="HTH_6"/>
    <property type="match status" value="1"/>
</dbReference>
<dbReference type="CDD" id="cd05013">
    <property type="entry name" value="SIS_RpiR"/>
    <property type="match status" value="1"/>
</dbReference>
<name>A0A1X7H6U5_9BACL</name>
<evidence type="ECO:0000256" key="3">
    <source>
        <dbReference type="ARBA" id="ARBA00023163"/>
    </source>
</evidence>
<keyword evidence="7" id="KW-1185">Reference proteome</keyword>
<dbReference type="SUPFAM" id="SSF46689">
    <property type="entry name" value="Homeodomain-like"/>
    <property type="match status" value="1"/>
</dbReference>
<dbReference type="PANTHER" id="PTHR30514:SF1">
    <property type="entry name" value="HTH-TYPE TRANSCRIPTIONAL REGULATOR HEXR-RELATED"/>
    <property type="match status" value="1"/>
</dbReference>
<feature type="domain" description="HTH rpiR-type" evidence="4">
    <location>
        <begin position="8"/>
        <end position="84"/>
    </location>
</feature>
<dbReference type="STRING" id="1313296.SAMN05661091_1864"/>
<dbReference type="PANTHER" id="PTHR30514">
    <property type="entry name" value="GLUCOKINASE"/>
    <property type="match status" value="1"/>
</dbReference>
<evidence type="ECO:0000313" key="6">
    <source>
        <dbReference type="EMBL" id="SMF80660.1"/>
    </source>
</evidence>
<dbReference type="GO" id="GO:0097367">
    <property type="term" value="F:carbohydrate derivative binding"/>
    <property type="evidence" value="ECO:0007669"/>
    <property type="project" value="InterPro"/>
</dbReference>
<dbReference type="InterPro" id="IPR036388">
    <property type="entry name" value="WH-like_DNA-bd_sf"/>
</dbReference>
<dbReference type="RefSeq" id="WP_208918731.1">
    <property type="nucleotide sequence ID" value="NZ_LT840184.1"/>
</dbReference>
<evidence type="ECO:0000256" key="1">
    <source>
        <dbReference type="ARBA" id="ARBA00023015"/>
    </source>
</evidence>
<dbReference type="GO" id="GO:1901135">
    <property type="term" value="P:carbohydrate derivative metabolic process"/>
    <property type="evidence" value="ECO:0007669"/>
    <property type="project" value="InterPro"/>
</dbReference>
<dbReference type="InterPro" id="IPR035472">
    <property type="entry name" value="RpiR-like_SIS"/>
</dbReference>
<evidence type="ECO:0000256" key="2">
    <source>
        <dbReference type="ARBA" id="ARBA00023125"/>
    </source>
</evidence>
<proteinExistence type="predicted"/>
<keyword evidence="2" id="KW-0238">DNA-binding</keyword>
<dbReference type="AlphaFoldDB" id="A0A1X7H6U5"/>
<sequence length="286" mass="31124">MEVKQEAGKTLLHIRSHYNGLTKTEQKAAQYILEHAPEIIYQSVTELASKADVGETTVLRLCRKLKFQGFQDFKLSLAQDLVQPMDYLHTEVTEEDDPSALTNKIITAHIQTLEQTRELVNPEELGKAIDVLHHAKQIQFFGVGSSGLTAKQAAQSFLRIGKRGGASTDTHFQAVEAALLSDDSVAVGISISGSTKDTNENLLLAKKAGAKVIAITSNARSPITKIADIVLIMVARENPLSSSSLAAKISQLSIIDLLNVGVSLRMKDQALKFKELTAKATSDKLY</sequence>
<dbReference type="InterPro" id="IPR046348">
    <property type="entry name" value="SIS_dom_sf"/>
</dbReference>
<organism evidence="6 7">
    <name type="scientific">Paenibacillus uliginis N3/975</name>
    <dbReference type="NCBI Taxonomy" id="1313296"/>
    <lineage>
        <taxon>Bacteria</taxon>
        <taxon>Bacillati</taxon>
        <taxon>Bacillota</taxon>
        <taxon>Bacilli</taxon>
        <taxon>Bacillales</taxon>
        <taxon>Paenibacillaceae</taxon>
        <taxon>Paenibacillus</taxon>
    </lineage>
</organism>
<protein>
    <submittedName>
        <fullName evidence="6">Transcriptional regulator, RpiR family</fullName>
    </submittedName>
</protein>
<reference evidence="6 7" key="1">
    <citation type="submission" date="2017-04" db="EMBL/GenBank/DDBJ databases">
        <authorList>
            <person name="Afonso C.L."/>
            <person name="Miller P.J."/>
            <person name="Scott M.A."/>
            <person name="Spackman E."/>
            <person name="Goraichik I."/>
            <person name="Dimitrov K.M."/>
            <person name="Suarez D.L."/>
            <person name="Swayne D.E."/>
        </authorList>
    </citation>
    <scope>NUCLEOTIDE SEQUENCE [LARGE SCALE GENOMIC DNA]</scope>
    <source>
        <strain evidence="6 7">N3/975</strain>
    </source>
</reference>
<dbReference type="InterPro" id="IPR047640">
    <property type="entry name" value="RpiR-like"/>
</dbReference>
<evidence type="ECO:0000313" key="7">
    <source>
        <dbReference type="Proteomes" id="UP000192940"/>
    </source>
</evidence>
<dbReference type="GO" id="GO:0003700">
    <property type="term" value="F:DNA-binding transcription factor activity"/>
    <property type="evidence" value="ECO:0007669"/>
    <property type="project" value="InterPro"/>
</dbReference>
<accession>A0A1X7H6U5</accession>
<dbReference type="SUPFAM" id="SSF53697">
    <property type="entry name" value="SIS domain"/>
    <property type="match status" value="1"/>
</dbReference>
<keyword evidence="1" id="KW-0805">Transcription regulation</keyword>
<dbReference type="Gene3D" id="1.10.10.10">
    <property type="entry name" value="Winged helix-like DNA-binding domain superfamily/Winged helix DNA-binding domain"/>
    <property type="match status" value="1"/>
</dbReference>
<dbReference type="InterPro" id="IPR000281">
    <property type="entry name" value="HTH_RpiR"/>
</dbReference>
<dbReference type="InterPro" id="IPR009057">
    <property type="entry name" value="Homeodomain-like_sf"/>
</dbReference>
<dbReference type="Pfam" id="PF01380">
    <property type="entry name" value="SIS"/>
    <property type="match status" value="1"/>
</dbReference>
<feature type="domain" description="SIS" evidence="5">
    <location>
        <begin position="128"/>
        <end position="268"/>
    </location>
</feature>
<dbReference type="InterPro" id="IPR001347">
    <property type="entry name" value="SIS_dom"/>
</dbReference>
<dbReference type="Proteomes" id="UP000192940">
    <property type="component" value="Chromosome I"/>
</dbReference>
<gene>
    <name evidence="6" type="ORF">SAMN05661091_1864</name>
</gene>
<dbReference type="Gene3D" id="3.40.50.10490">
    <property type="entry name" value="Glucose-6-phosphate isomerase like protein, domain 1"/>
    <property type="match status" value="1"/>
</dbReference>
<dbReference type="EMBL" id="LT840184">
    <property type="protein sequence ID" value="SMF80660.1"/>
    <property type="molecule type" value="Genomic_DNA"/>
</dbReference>
<keyword evidence="3" id="KW-0804">Transcription</keyword>